<keyword evidence="2" id="KW-1185">Reference proteome</keyword>
<evidence type="ECO:0000313" key="2">
    <source>
        <dbReference type="Proteomes" id="UP000217790"/>
    </source>
</evidence>
<dbReference type="EMBL" id="KZ293667">
    <property type="protein sequence ID" value="PBK89801.1"/>
    <property type="molecule type" value="Genomic_DNA"/>
</dbReference>
<gene>
    <name evidence="1" type="ORF">ARMGADRAFT_1014958</name>
</gene>
<dbReference type="AlphaFoldDB" id="A0A2H3D3E1"/>
<dbReference type="InParanoid" id="A0A2H3D3E1"/>
<evidence type="ECO:0000313" key="1">
    <source>
        <dbReference type="EMBL" id="PBK89801.1"/>
    </source>
</evidence>
<reference evidence="2" key="1">
    <citation type="journal article" date="2017" name="Nat. Ecol. Evol.">
        <title>Genome expansion and lineage-specific genetic innovations in the forest pathogenic fungi Armillaria.</title>
        <authorList>
            <person name="Sipos G."/>
            <person name="Prasanna A.N."/>
            <person name="Walter M.C."/>
            <person name="O'Connor E."/>
            <person name="Balint B."/>
            <person name="Krizsan K."/>
            <person name="Kiss B."/>
            <person name="Hess J."/>
            <person name="Varga T."/>
            <person name="Slot J."/>
            <person name="Riley R."/>
            <person name="Boka B."/>
            <person name="Rigling D."/>
            <person name="Barry K."/>
            <person name="Lee J."/>
            <person name="Mihaltcheva S."/>
            <person name="LaButti K."/>
            <person name="Lipzen A."/>
            <person name="Waldron R."/>
            <person name="Moloney N.M."/>
            <person name="Sperisen C."/>
            <person name="Kredics L."/>
            <person name="Vagvoelgyi C."/>
            <person name="Patrignani A."/>
            <person name="Fitzpatrick D."/>
            <person name="Nagy I."/>
            <person name="Doyle S."/>
            <person name="Anderson J.B."/>
            <person name="Grigoriev I.V."/>
            <person name="Gueldener U."/>
            <person name="Muensterkoetter M."/>
            <person name="Nagy L.G."/>
        </authorList>
    </citation>
    <scope>NUCLEOTIDE SEQUENCE [LARGE SCALE GENOMIC DNA]</scope>
    <source>
        <strain evidence="2">Ar21-2</strain>
    </source>
</reference>
<name>A0A2H3D3E1_ARMGA</name>
<feature type="non-terminal residue" evidence="1">
    <location>
        <position position="56"/>
    </location>
</feature>
<sequence length="56" mass="6308">MTRVRLNTRAVSALLPCHSDVNCIVLPDVIPNCSRICVHSLSFLVRRSEHHKRDAA</sequence>
<organism evidence="1 2">
    <name type="scientific">Armillaria gallica</name>
    <name type="common">Bulbous honey fungus</name>
    <name type="synonym">Armillaria bulbosa</name>
    <dbReference type="NCBI Taxonomy" id="47427"/>
    <lineage>
        <taxon>Eukaryota</taxon>
        <taxon>Fungi</taxon>
        <taxon>Dikarya</taxon>
        <taxon>Basidiomycota</taxon>
        <taxon>Agaricomycotina</taxon>
        <taxon>Agaricomycetes</taxon>
        <taxon>Agaricomycetidae</taxon>
        <taxon>Agaricales</taxon>
        <taxon>Marasmiineae</taxon>
        <taxon>Physalacriaceae</taxon>
        <taxon>Armillaria</taxon>
    </lineage>
</organism>
<protein>
    <submittedName>
        <fullName evidence="1">Uncharacterized protein</fullName>
    </submittedName>
</protein>
<proteinExistence type="predicted"/>
<accession>A0A2H3D3E1</accession>
<dbReference type="Proteomes" id="UP000217790">
    <property type="component" value="Unassembled WGS sequence"/>
</dbReference>